<proteinExistence type="inferred from homology"/>
<dbReference type="OrthoDB" id="5975505at2759"/>
<dbReference type="SUPFAM" id="SSF81321">
    <property type="entry name" value="Family A G protein-coupled receptor-like"/>
    <property type="match status" value="1"/>
</dbReference>
<keyword evidence="12" id="KW-1185">Reference proteome</keyword>
<evidence type="ECO:0000256" key="4">
    <source>
        <dbReference type="ARBA" id="ARBA00022989"/>
    </source>
</evidence>
<evidence type="ECO:0000256" key="2">
    <source>
        <dbReference type="ARBA" id="ARBA00010663"/>
    </source>
</evidence>
<dbReference type="CDD" id="cd00637">
    <property type="entry name" value="7tm_classA_rhodopsin-like"/>
    <property type="match status" value="1"/>
</dbReference>
<keyword evidence="7" id="KW-0675">Receptor</keyword>
<comment type="subcellular location">
    <subcellularLocation>
        <location evidence="1">Membrane</location>
        <topology evidence="1">Multi-pass membrane protein</topology>
    </subcellularLocation>
</comment>
<keyword evidence="3 9" id="KW-0812">Transmembrane</keyword>
<dbReference type="EMBL" id="BMAW01046337">
    <property type="protein sequence ID" value="GFS54888.1"/>
    <property type="molecule type" value="Genomic_DNA"/>
</dbReference>
<dbReference type="InterPro" id="IPR017452">
    <property type="entry name" value="GPCR_Rhodpsn_7TM"/>
</dbReference>
<dbReference type="Proteomes" id="UP000887013">
    <property type="component" value="Unassembled WGS sequence"/>
</dbReference>
<organism evidence="11 12">
    <name type="scientific">Nephila pilipes</name>
    <name type="common">Giant wood spider</name>
    <name type="synonym">Nephila maculata</name>
    <dbReference type="NCBI Taxonomy" id="299642"/>
    <lineage>
        <taxon>Eukaryota</taxon>
        <taxon>Metazoa</taxon>
        <taxon>Ecdysozoa</taxon>
        <taxon>Arthropoda</taxon>
        <taxon>Chelicerata</taxon>
        <taxon>Arachnida</taxon>
        <taxon>Araneae</taxon>
        <taxon>Araneomorphae</taxon>
        <taxon>Entelegynae</taxon>
        <taxon>Araneoidea</taxon>
        <taxon>Nephilidae</taxon>
        <taxon>Nephila</taxon>
    </lineage>
</organism>
<evidence type="ECO:0000256" key="6">
    <source>
        <dbReference type="ARBA" id="ARBA00023136"/>
    </source>
</evidence>
<dbReference type="AlphaFoldDB" id="A0A8X6MGR9"/>
<keyword evidence="8" id="KW-0807">Transducer</keyword>
<keyword evidence="6 9" id="KW-0472">Membrane</keyword>
<name>A0A8X6MGR9_NEPPI</name>
<gene>
    <name evidence="11" type="ORF">NPIL_495381</name>
</gene>
<feature type="transmembrane region" description="Helical" evidence="9">
    <location>
        <begin position="46"/>
        <end position="68"/>
    </location>
</feature>
<evidence type="ECO:0000256" key="3">
    <source>
        <dbReference type="ARBA" id="ARBA00022692"/>
    </source>
</evidence>
<feature type="transmembrane region" description="Helical" evidence="9">
    <location>
        <begin position="75"/>
        <end position="97"/>
    </location>
</feature>
<dbReference type="PRINTS" id="PR00237">
    <property type="entry name" value="GPCRRHODOPSN"/>
</dbReference>
<protein>
    <recommendedName>
        <fullName evidence="10">G-protein coupled receptors family 1 profile domain-containing protein</fullName>
    </recommendedName>
</protein>
<evidence type="ECO:0000256" key="5">
    <source>
        <dbReference type="ARBA" id="ARBA00023040"/>
    </source>
</evidence>
<accession>A0A8X6MGR9</accession>
<evidence type="ECO:0000313" key="11">
    <source>
        <dbReference type="EMBL" id="GFS54888.1"/>
    </source>
</evidence>
<keyword evidence="4 9" id="KW-1133">Transmembrane helix</keyword>
<dbReference type="PROSITE" id="PS50262">
    <property type="entry name" value="G_PROTEIN_RECEP_F1_2"/>
    <property type="match status" value="1"/>
</dbReference>
<dbReference type="Pfam" id="PF00001">
    <property type="entry name" value="7tm_1"/>
    <property type="match status" value="1"/>
</dbReference>
<dbReference type="Gene3D" id="1.20.1070.10">
    <property type="entry name" value="Rhodopsin 7-helix transmembrane proteins"/>
    <property type="match status" value="1"/>
</dbReference>
<dbReference type="PANTHER" id="PTHR24238:SF57">
    <property type="entry name" value="G-PROTEIN COUPLED RECEPTOR 83"/>
    <property type="match status" value="1"/>
</dbReference>
<evidence type="ECO:0000259" key="10">
    <source>
        <dbReference type="PROSITE" id="PS50262"/>
    </source>
</evidence>
<keyword evidence="5" id="KW-0297">G-protein coupled receptor</keyword>
<sequence>MSPLLAEENFEDKVNGSDFEQNFTRFDFSGEAPTDSLWWEVCLKTFAYIVILLVAVTGNLIVLTTLVIDRSLRTTINFFVANLAAADLVLSAGFMLVPLNNNIDRPIGAFICKLESFTQILSRIKPKLCFTSVLRYGEPKGSGAPAKPRLHLSI</sequence>
<evidence type="ECO:0000256" key="8">
    <source>
        <dbReference type="ARBA" id="ARBA00023224"/>
    </source>
</evidence>
<dbReference type="GO" id="GO:0008188">
    <property type="term" value="F:neuropeptide receptor activity"/>
    <property type="evidence" value="ECO:0007669"/>
    <property type="project" value="TreeGrafter"/>
</dbReference>
<dbReference type="PANTHER" id="PTHR24238">
    <property type="entry name" value="G-PROTEIN COUPLED RECEPTOR"/>
    <property type="match status" value="1"/>
</dbReference>
<feature type="domain" description="G-protein coupled receptors family 1 profile" evidence="10">
    <location>
        <begin position="58"/>
        <end position="99"/>
    </location>
</feature>
<dbReference type="GO" id="GO:0005886">
    <property type="term" value="C:plasma membrane"/>
    <property type="evidence" value="ECO:0007669"/>
    <property type="project" value="TreeGrafter"/>
</dbReference>
<evidence type="ECO:0000256" key="9">
    <source>
        <dbReference type="SAM" id="Phobius"/>
    </source>
</evidence>
<reference evidence="11" key="1">
    <citation type="submission" date="2020-08" db="EMBL/GenBank/DDBJ databases">
        <title>Multicomponent nature underlies the extraordinary mechanical properties of spider dragline silk.</title>
        <authorList>
            <person name="Kono N."/>
            <person name="Nakamura H."/>
            <person name="Mori M."/>
            <person name="Yoshida Y."/>
            <person name="Ohtoshi R."/>
            <person name="Malay A.D."/>
            <person name="Moran D.A.P."/>
            <person name="Tomita M."/>
            <person name="Numata K."/>
            <person name="Arakawa K."/>
        </authorList>
    </citation>
    <scope>NUCLEOTIDE SEQUENCE</scope>
</reference>
<evidence type="ECO:0000256" key="1">
    <source>
        <dbReference type="ARBA" id="ARBA00004141"/>
    </source>
</evidence>
<dbReference type="InterPro" id="IPR000276">
    <property type="entry name" value="GPCR_Rhodpsn"/>
</dbReference>
<comment type="caution">
    <text evidence="11">The sequence shown here is derived from an EMBL/GenBank/DDBJ whole genome shotgun (WGS) entry which is preliminary data.</text>
</comment>
<comment type="similarity">
    <text evidence="2">Belongs to the G-protein coupled receptor 1 family.</text>
</comment>
<evidence type="ECO:0000256" key="7">
    <source>
        <dbReference type="ARBA" id="ARBA00023170"/>
    </source>
</evidence>
<evidence type="ECO:0000313" key="12">
    <source>
        <dbReference type="Proteomes" id="UP000887013"/>
    </source>
</evidence>